<keyword evidence="3" id="KW-1185">Reference proteome</keyword>
<gene>
    <name evidence="2" type="ORF">XAT740_LOCUS61308</name>
</gene>
<sequence length="110" mass="12059">MAKQMITAILIMLLCTMYIHCQNPNGTISCLHSGYAHSCASASCPAVDSVFRKYVYVSDCYVIGTPTTRGERTSATWYHFYLTNGRAAYVSGLICAGAVERCPRSHTPKP</sequence>
<protein>
    <submittedName>
        <fullName evidence="2">Uncharacterized protein</fullName>
    </submittedName>
</protein>
<comment type="caution">
    <text evidence="2">The sequence shown here is derived from an EMBL/GenBank/DDBJ whole genome shotgun (WGS) entry which is preliminary data.</text>
</comment>
<dbReference type="PROSITE" id="PS51257">
    <property type="entry name" value="PROKAR_LIPOPROTEIN"/>
    <property type="match status" value="1"/>
</dbReference>
<feature type="chain" id="PRO_5032665289" evidence="1">
    <location>
        <begin position="22"/>
        <end position="110"/>
    </location>
</feature>
<reference evidence="2" key="1">
    <citation type="submission" date="2021-02" db="EMBL/GenBank/DDBJ databases">
        <authorList>
            <person name="Nowell W R."/>
        </authorList>
    </citation>
    <scope>NUCLEOTIDE SEQUENCE</scope>
</reference>
<organism evidence="2 3">
    <name type="scientific">Adineta ricciae</name>
    <name type="common">Rotifer</name>
    <dbReference type="NCBI Taxonomy" id="249248"/>
    <lineage>
        <taxon>Eukaryota</taxon>
        <taxon>Metazoa</taxon>
        <taxon>Spiralia</taxon>
        <taxon>Gnathifera</taxon>
        <taxon>Rotifera</taxon>
        <taxon>Eurotatoria</taxon>
        <taxon>Bdelloidea</taxon>
        <taxon>Adinetida</taxon>
        <taxon>Adinetidae</taxon>
        <taxon>Adineta</taxon>
    </lineage>
</organism>
<dbReference type="EMBL" id="CAJNOR010015985">
    <property type="protein sequence ID" value="CAF1683817.1"/>
    <property type="molecule type" value="Genomic_DNA"/>
</dbReference>
<keyword evidence="1" id="KW-0732">Signal</keyword>
<evidence type="ECO:0000313" key="2">
    <source>
        <dbReference type="EMBL" id="CAF1683817.1"/>
    </source>
</evidence>
<dbReference type="Proteomes" id="UP000663828">
    <property type="component" value="Unassembled WGS sequence"/>
</dbReference>
<accession>A0A816HB55</accession>
<evidence type="ECO:0000313" key="3">
    <source>
        <dbReference type="Proteomes" id="UP000663828"/>
    </source>
</evidence>
<feature type="signal peptide" evidence="1">
    <location>
        <begin position="1"/>
        <end position="21"/>
    </location>
</feature>
<evidence type="ECO:0000256" key="1">
    <source>
        <dbReference type="SAM" id="SignalP"/>
    </source>
</evidence>
<proteinExistence type="predicted"/>
<dbReference type="AlphaFoldDB" id="A0A816HB55"/>
<name>A0A816HB55_ADIRI</name>